<sequence length="143" mass="16338">MKKTVTFEPIDTIYYTYSSEEYDRSYFAYITPCIKYTFRPMPGLDNEPIKSSTTPQKQQQCSGSRPPIAPLDLSVIPNSRRRVLNSPVENSSSTKKSRNKPNLSINTKVLSEGPLFFTGLSTHYKYKEEEEEDYGYLIPVSAC</sequence>
<evidence type="ECO:0000313" key="3">
    <source>
        <dbReference type="Proteomes" id="UP000242381"/>
    </source>
</evidence>
<feature type="region of interest" description="Disordered" evidence="1">
    <location>
        <begin position="44"/>
        <end position="104"/>
    </location>
</feature>
<reference evidence="2 3" key="1">
    <citation type="journal article" date="2016" name="Proc. Natl. Acad. Sci. U.S.A.">
        <title>Lipid metabolic changes in an early divergent fungus govern the establishment of a mutualistic symbiosis with endobacteria.</title>
        <authorList>
            <person name="Lastovetsky O.A."/>
            <person name="Gaspar M.L."/>
            <person name="Mondo S.J."/>
            <person name="LaButti K.M."/>
            <person name="Sandor L."/>
            <person name="Grigoriev I.V."/>
            <person name="Henry S.A."/>
            <person name="Pawlowska T.E."/>
        </authorList>
    </citation>
    <scope>NUCLEOTIDE SEQUENCE [LARGE SCALE GENOMIC DNA]</scope>
    <source>
        <strain evidence="2 3">ATCC 11559</strain>
    </source>
</reference>
<dbReference type="VEuPathDB" id="FungiDB:BCV72DRAFT_223744"/>
<name>A0A1X0S106_RHIZD</name>
<dbReference type="EMBL" id="KV921342">
    <property type="protein sequence ID" value="ORE17934.1"/>
    <property type="molecule type" value="Genomic_DNA"/>
</dbReference>
<dbReference type="AlphaFoldDB" id="A0A1X0S106"/>
<gene>
    <name evidence="2" type="ORF">BCV71DRAFT_255769</name>
</gene>
<dbReference type="OMA" id="DEYDRSC"/>
<feature type="compositionally biased region" description="Polar residues" evidence="1">
    <location>
        <begin position="87"/>
        <end position="104"/>
    </location>
</feature>
<evidence type="ECO:0000313" key="2">
    <source>
        <dbReference type="EMBL" id="ORE17934.1"/>
    </source>
</evidence>
<dbReference type="Proteomes" id="UP000242381">
    <property type="component" value="Unassembled WGS sequence"/>
</dbReference>
<evidence type="ECO:0000256" key="1">
    <source>
        <dbReference type="SAM" id="MobiDB-lite"/>
    </source>
</evidence>
<feature type="compositionally biased region" description="Polar residues" evidence="1">
    <location>
        <begin position="49"/>
        <end position="63"/>
    </location>
</feature>
<organism evidence="2 3">
    <name type="scientific">Rhizopus microsporus</name>
    <dbReference type="NCBI Taxonomy" id="58291"/>
    <lineage>
        <taxon>Eukaryota</taxon>
        <taxon>Fungi</taxon>
        <taxon>Fungi incertae sedis</taxon>
        <taxon>Mucoromycota</taxon>
        <taxon>Mucoromycotina</taxon>
        <taxon>Mucoromycetes</taxon>
        <taxon>Mucorales</taxon>
        <taxon>Mucorineae</taxon>
        <taxon>Rhizopodaceae</taxon>
        <taxon>Rhizopus</taxon>
    </lineage>
</organism>
<protein>
    <submittedName>
        <fullName evidence="2">Uncharacterized protein</fullName>
    </submittedName>
</protein>
<proteinExistence type="predicted"/>
<accession>A0A1X0S106</accession>